<feature type="domain" description="ABC transporter" evidence="7">
    <location>
        <begin position="9"/>
        <end position="247"/>
    </location>
</feature>
<evidence type="ECO:0000313" key="9">
    <source>
        <dbReference type="Proteomes" id="UP000000582"/>
    </source>
</evidence>
<protein>
    <submittedName>
        <fullName evidence="8">ABC-type transporter, ATPase component</fullName>
    </submittedName>
</protein>
<reference evidence="9" key="1">
    <citation type="journal article" date="2003" name="Appl. Microbiol. Biotechnol.">
        <title>The Corynebacterium glutamicum genome: features and impacts on biotechnological processes.</title>
        <authorList>
            <person name="Ikeda M."/>
            <person name="Nakagawa S."/>
        </authorList>
    </citation>
    <scope>NUCLEOTIDE SEQUENCE [LARGE SCALE GENOMIC DNA]</scope>
    <source>
        <strain evidence="9">ATCC 13032 / DSM 20300 / BCRC 11384 / JCM 1318 / LMG 3730 / NCIMB 10025</strain>
    </source>
</reference>
<dbReference type="BioCyc" id="CORYNE:G18NG-12046-MONOMER"/>
<keyword evidence="4" id="KW-0547">Nucleotide-binding</keyword>
<dbReference type="HOGENOM" id="CLU_000604_1_11_11"/>
<dbReference type="AlphaFoldDB" id="Q8NMW7"/>
<evidence type="ECO:0000259" key="7">
    <source>
        <dbReference type="PROSITE" id="PS50893"/>
    </source>
</evidence>
<dbReference type="PANTHER" id="PTHR42711:SF5">
    <property type="entry name" value="ABC TRANSPORTER ATP-BINDING PROTEIN NATA"/>
    <property type="match status" value="1"/>
</dbReference>
<dbReference type="Pfam" id="PF00005">
    <property type="entry name" value="ABC_tran"/>
    <property type="match status" value="1"/>
</dbReference>
<proteinExistence type="inferred from homology"/>
<dbReference type="STRING" id="196627.cg2688"/>
<dbReference type="PANTHER" id="PTHR42711">
    <property type="entry name" value="ABC TRANSPORTER ATP-BINDING PROTEIN"/>
    <property type="match status" value="1"/>
</dbReference>
<evidence type="ECO:0000256" key="6">
    <source>
        <dbReference type="ARBA" id="ARBA00023251"/>
    </source>
</evidence>
<organism evidence="8 9">
    <name type="scientific">Corynebacterium glutamicum (strain ATCC 13032 / DSM 20300 / JCM 1318 / BCRC 11384 / CCUG 27702 / LMG 3730 / NBRC 12168 / NCIMB 10025 / NRRL B-2784 / 534)</name>
    <dbReference type="NCBI Taxonomy" id="196627"/>
    <lineage>
        <taxon>Bacteria</taxon>
        <taxon>Bacillati</taxon>
        <taxon>Actinomycetota</taxon>
        <taxon>Actinomycetes</taxon>
        <taxon>Mycobacteriales</taxon>
        <taxon>Corynebacteriaceae</taxon>
        <taxon>Corynebacterium</taxon>
    </lineage>
</organism>
<dbReference type="InterPro" id="IPR003593">
    <property type="entry name" value="AAA+_ATPase"/>
</dbReference>
<dbReference type="PROSITE" id="PS50893">
    <property type="entry name" value="ABC_TRANSPORTER_2"/>
    <property type="match status" value="1"/>
</dbReference>
<dbReference type="Gene3D" id="3.40.50.300">
    <property type="entry name" value="P-loop containing nucleotide triphosphate hydrolases"/>
    <property type="match status" value="1"/>
</dbReference>
<evidence type="ECO:0000256" key="1">
    <source>
        <dbReference type="ARBA" id="ARBA00004202"/>
    </source>
</evidence>
<accession>Q8NMW7</accession>
<dbReference type="GO" id="GO:0046677">
    <property type="term" value="P:response to antibiotic"/>
    <property type="evidence" value="ECO:0007669"/>
    <property type="project" value="UniProtKB-KW"/>
</dbReference>
<dbReference type="GO" id="GO:0016887">
    <property type="term" value="F:ATP hydrolysis activity"/>
    <property type="evidence" value="ECO:0007669"/>
    <property type="project" value="InterPro"/>
</dbReference>
<dbReference type="SUPFAM" id="SSF52540">
    <property type="entry name" value="P-loop containing nucleoside triphosphate hydrolases"/>
    <property type="match status" value="1"/>
</dbReference>
<dbReference type="eggNOG" id="COG1119">
    <property type="taxonomic scope" value="Bacteria"/>
</dbReference>
<name>Q8NMW7_CORGL</name>
<dbReference type="InterPro" id="IPR003439">
    <property type="entry name" value="ABC_transporter-like_ATP-bd"/>
</dbReference>
<dbReference type="Proteomes" id="UP000000582">
    <property type="component" value="Chromosome"/>
</dbReference>
<comment type="subcellular location">
    <subcellularLocation>
        <location evidence="1">Cell membrane</location>
        <topology evidence="1">Peripheral membrane protein</topology>
    </subcellularLocation>
</comment>
<sequence length="264" mass="28691">MLPMRELALNMAGVTVRRGEKLLLDDISLSIPQGSHWAVLGPNGAGKTTMLKIAATLLYPSEGTVDILGHRFGRVDTRELRKTIGLVDPKQRFTNLPAHEIVLSGLTASNGLLPRWSASASELERCALMLELVGMTARADRYWADMSQGEKARTLIARALIISPTLLLLDEPTTGLDLPGRETLLSVIDGLRAALPGLTTVMITHHVEEIAASTTDILMIKDARILASGTVSEVMTPENLGALYDMSVSLETVRSRWFAFDALH</sequence>
<dbReference type="PATRIC" id="fig|196627.13.peg.2379"/>
<dbReference type="InterPro" id="IPR027417">
    <property type="entry name" value="P-loop_NTPase"/>
</dbReference>
<dbReference type="SMART" id="SM00382">
    <property type="entry name" value="AAA"/>
    <property type="match status" value="1"/>
</dbReference>
<keyword evidence="3" id="KW-0813">Transport</keyword>
<dbReference type="GO" id="GO:0005886">
    <property type="term" value="C:plasma membrane"/>
    <property type="evidence" value="ECO:0007669"/>
    <property type="project" value="UniProtKB-SubCell"/>
</dbReference>
<evidence type="ECO:0000256" key="4">
    <source>
        <dbReference type="ARBA" id="ARBA00022741"/>
    </source>
</evidence>
<evidence type="ECO:0000256" key="5">
    <source>
        <dbReference type="ARBA" id="ARBA00022840"/>
    </source>
</evidence>
<dbReference type="InterPro" id="IPR050763">
    <property type="entry name" value="ABC_transporter_ATP-binding"/>
</dbReference>
<gene>
    <name evidence="8" type="ordered locus">Cgl2447</name>
</gene>
<keyword evidence="5" id="KW-0067">ATP-binding</keyword>
<comment type="similarity">
    <text evidence="2">Belongs to the ABC transporter superfamily.</text>
</comment>
<dbReference type="EMBL" id="BA000036">
    <property type="protein sequence ID" value="BAB99840.1"/>
    <property type="molecule type" value="Genomic_DNA"/>
</dbReference>
<keyword evidence="9" id="KW-1185">Reference proteome</keyword>
<dbReference type="OrthoDB" id="9789994at2"/>
<evidence type="ECO:0000256" key="3">
    <source>
        <dbReference type="ARBA" id="ARBA00022448"/>
    </source>
</evidence>
<evidence type="ECO:0000313" key="8">
    <source>
        <dbReference type="EMBL" id="BAB99840.1"/>
    </source>
</evidence>
<keyword evidence="6" id="KW-0046">Antibiotic resistance</keyword>
<dbReference type="GO" id="GO:0005524">
    <property type="term" value="F:ATP binding"/>
    <property type="evidence" value="ECO:0007669"/>
    <property type="project" value="UniProtKB-KW"/>
</dbReference>
<dbReference type="KEGG" id="cgl:Cgl2447"/>
<evidence type="ECO:0000256" key="2">
    <source>
        <dbReference type="ARBA" id="ARBA00005417"/>
    </source>
</evidence>